<dbReference type="InterPro" id="IPR050491">
    <property type="entry name" value="AmpC-like"/>
</dbReference>
<dbReference type="Proteomes" id="UP001165092">
    <property type="component" value="Unassembled WGS sequence"/>
</dbReference>
<evidence type="ECO:0000259" key="3">
    <source>
        <dbReference type="Pfam" id="PF00144"/>
    </source>
</evidence>
<proteinExistence type="predicted"/>
<dbReference type="RefSeq" id="WP_285761334.1">
    <property type="nucleotide sequence ID" value="NZ_BSQG01000009.1"/>
</dbReference>
<feature type="chain" id="PRO_5040766781" evidence="2">
    <location>
        <begin position="40"/>
        <end position="675"/>
    </location>
</feature>
<reference evidence="4" key="1">
    <citation type="submission" date="2023-02" db="EMBL/GenBank/DDBJ databases">
        <title>Nocardiopsis ansamitocini NBRC 112285.</title>
        <authorList>
            <person name="Ichikawa N."/>
            <person name="Sato H."/>
            <person name="Tonouchi N."/>
        </authorList>
    </citation>
    <scope>NUCLEOTIDE SEQUENCE</scope>
    <source>
        <strain evidence="4">NBRC 112285</strain>
    </source>
</reference>
<dbReference type="EMBL" id="BSQG01000009">
    <property type="protein sequence ID" value="GLU49793.1"/>
    <property type="molecule type" value="Genomic_DNA"/>
</dbReference>
<keyword evidence="1" id="KW-0812">Transmembrane</keyword>
<protein>
    <submittedName>
        <fullName evidence="4">FmtA-like protein</fullName>
    </submittedName>
</protein>
<keyword evidence="1" id="KW-1133">Transmembrane helix</keyword>
<dbReference type="Gene3D" id="3.40.710.10">
    <property type="entry name" value="DD-peptidase/beta-lactamase superfamily"/>
    <property type="match status" value="1"/>
</dbReference>
<dbReference type="PANTHER" id="PTHR46825:SF9">
    <property type="entry name" value="BETA-LACTAMASE-RELATED DOMAIN-CONTAINING PROTEIN"/>
    <property type="match status" value="1"/>
</dbReference>
<organism evidence="4 5">
    <name type="scientific">Nocardiopsis ansamitocini</name>
    <dbReference type="NCBI Taxonomy" id="1670832"/>
    <lineage>
        <taxon>Bacteria</taxon>
        <taxon>Bacillati</taxon>
        <taxon>Actinomycetota</taxon>
        <taxon>Actinomycetes</taxon>
        <taxon>Streptosporangiales</taxon>
        <taxon>Nocardiopsidaceae</taxon>
        <taxon>Nocardiopsis</taxon>
    </lineage>
</organism>
<dbReference type="InterPro" id="IPR001466">
    <property type="entry name" value="Beta-lactam-related"/>
</dbReference>
<accession>A0A9W6PA64</accession>
<feature type="transmembrane region" description="Helical" evidence="1">
    <location>
        <begin position="535"/>
        <end position="557"/>
    </location>
</feature>
<feature type="transmembrane region" description="Helical" evidence="1">
    <location>
        <begin position="646"/>
        <end position="669"/>
    </location>
</feature>
<dbReference type="PANTHER" id="PTHR46825">
    <property type="entry name" value="D-ALANYL-D-ALANINE-CARBOXYPEPTIDASE/ENDOPEPTIDASE AMPH"/>
    <property type="match status" value="1"/>
</dbReference>
<dbReference type="Pfam" id="PF00144">
    <property type="entry name" value="Beta-lactamase"/>
    <property type="match status" value="1"/>
</dbReference>
<name>A0A9W6PA64_9ACTN</name>
<keyword evidence="2" id="KW-0732">Signal</keyword>
<comment type="caution">
    <text evidence="4">The sequence shown here is derived from an EMBL/GenBank/DDBJ whole genome shotgun (WGS) entry which is preliminary data.</text>
</comment>
<evidence type="ECO:0000313" key="5">
    <source>
        <dbReference type="Proteomes" id="UP001165092"/>
    </source>
</evidence>
<gene>
    <name evidence="4" type="ORF">Nans01_41440</name>
</gene>
<feature type="transmembrane region" description="Helical" evidence="1">
    <location>
        <begin position="611"/>
        <end position="634"/>
    </location>
</feature>
<keyword evidence="1" id="KW-0472">Membrane</keyword>
<dbReference type="SUPFAM" id="SSF56601">
    <property type="entry name" value="beta-lactamase/transpeptidase-like"/>
    <property type="match status" value="1"/>
</dbReference>
<evidence type="ECO:0000256" key="2">
    <source>
        <dbReference type="SAM" id="SignalP"/>
    </source>
</evidence>
<keyword evidence="5" id="KW-1185">Reference proteome</keyword>
<evidence type="ECO:0000313" key="4">
    <source>
        <dbReference type="EMBL" id="GLU49793.1"/>
    </source>
</evidence>
<sequence length="675" mass="71023">MHPAESPHVSPPVGRPRLSRGPRASLAALAAVAAVSVLAGGCAGAGAATHYVPETPPPGTAELAAEDLDAWLDGLVPASLDQTGIPGAAISVVHEGELLTARGYGYAATGMDGEDPAPVDAEETLFRVGSVSKLFTATAVMQLVEQGEVDLDTDVDEYIDFTLHTSFDEPVTVRHLLTHTPGFEERVAGLILPEDAETDLREYLAVDPPEQVYAPGTVPAYSNYGNALAGYVVEQVSGMPFEEYVQENVLAPLDMDSSTFAQPLPPELADRFANGYTADTGPAGPFEVIGGAPAGALTASATDMARFMLAQLGELDTAQAPLAPETLDLMHAPALKEDSLGTLADGRRMTLGFFDESRNGHTIVGHGGDTNYFHSHLQIYPDEGTGIFVTLNGGGNEGIDSLRLREAILNGFADRYFPASGEDGASVQPTAAEHAAMAQGTYEMSRSMDSNFLSVLGAFGGQTRVVARADGTILVTPGPETMAPTVYEEIEPWVWREVGGQRLLTMRVEGEQVEAIGFASAFALLRIDSARETSVVLPMVIASVLILLTAVLSWPVGAVVRRSLSLPARNRTGRTARVLTRVCVAGAVVALAGWAVAITLVMGFALVPEGVLFPILGAQWLGVAGIAPAALVLFDDVRHRSGWKRSLGSALVLLALVGVAYFAAVFGLLSFDMTY</sequence>
<feature type="domain" description="Beta-lactamase-related" evidence="3">
    <location>
        <begin position="73"/>
        <end position="399"/>
    </location>
</feature>
<dbReference type="InterPro" id="IPR012338">
    <property type="entry name" value="Beta-lactam/transpept-like"/>
</dbReference>
<evidence type="ECO:0000256" key="1">
    <source>
        <dbReference type="SAM" id="Phobius"/>
    </source>
</evidence>
<feature type="signal peptide" evidence="2">
    <location>
        <begin position="1"/>
        <end position="39"/>
    </location>
</feature>
<feature type="transmembrane region" description="Helical" evidence="1">
    <location>
        <begin position="578"/>
        <end position="605"/>
    </location>
</feature>
<dbReference type="AlphaFoldDB" id="A0A9W6PA64"/>